<proteinExistence type="inferred from homology"/>
<protein>
    <submittedName>
        <fullName evidence="8">Mitochondrial carrier protein CoAc1</fullName>
    </submittedName>
</protein>
<feature type="repeat" description="Solcar" evidence="6">
    <location>
        <begin position="24"/>
        <end position="110"/>
    </location>
</feature>
<comment type="caution">
    <text evidence="8">The sequence shown here is derived from an EMBL/GenBank/DDBJ whole genome shotgun (WGS) entry which is preliminary data.</text>
</comment>
<reference evidence="8" key="2">
    <citation type="journal article" date="2023" name="Plants (Basel)">
        <title>Annotation of the Turnera subulata (Passifloraceae) Draft Genome Reveals the S-Locus Evolved after the Divergence of Turneroideae from Passifloroideae in a Stepwise Manner.</title>
        <authorList>
            <person name="Henning P.M."/>
            <person name="Roalson E.H."/>
            <person name="Mir W."/>
            <person name="McCubbin A.G."/>
            <person name="Shore J.S."/>
        </authorList>
    </citation>
    <scope>NUCLEOTIDE SEQUENCE</scope>
    <source>
        <strain evidence="8">F60SS</strain>
    </source>
</reference>
<sequence length="374" mass="41119">MGSYSNEGCHLAEVDNFFNIRSFPPCVKELIAGGASGAFAKTAVAPLERIKILLQARTEGYYSTGVCQSMKKVVKIEGFRGLYKGNAATVLRVVPYSGFHYMAYERYRGWIVESCPSLGTGPVVDLLAGSAAGGTAVFCTYPLDLARTKLAYQVVDRHQFFMDGKKGIYTPTYNGIQDVFKKVYQESGVRAFYRGLGPTVVGILPYAGLKYYVYEELKRKIPEEDQNSIVLSLACGASAALFGQTLTYPLDVVRRQMQIDYVQQGAARYKNTWHGLASIVRSQGWRQLYAGYSINYMKVVPSVAIGFTTYDVLKSRLQNPSQAIKGRTALAFPALRLIICIVDTQAAVSFAGCGDLDCFTRSAAIALVVTTWRA</sequence>
<keyword evidence="2 7" id="KW-0813">Transport</keyword>
<dbReference type="Gene3D" id="1.50.40.10">
    <property type="entry name" value="Mitochondrial carrier domain"/>
    <property type="match status" value="1"/>
</dbReference>
<keyword evidence="3 6" id="KW-0812">Transmembrane</keyword>
<evidence type="ECO:0000256" key="5">
    <source>
        <dbReference type="ARBA" id="ARBA00023136"/>
    </source>
</evidence>
<keyword evidence="5 6" id="KW-0472">Membrane</keyword>
<keyword evidence="4" id="KW-0677">Repeat</keyword>
<name>A0A9Q0JRU5_9ROSI</name>
<dbReference type="GO" id="GO:0016020">
    <property type="term" value="C:membrane"/>
    <property type="evidence" value="ECO:0007669"/>
    <property type="project" value="UniProtKB-SubCell"/>
</dbReference>
<dbReference type="AlphaFoldDB" id="A0A9Q0JRU5"/>
<dbReference type="InterPro" id="IPR018108">
    <property type="entry name" value="MCP_transmembrane"/>
</dbReference>
<organism evidence="8 9">
    <name type="scientific">Turnera subulata</name>
    <dbReference type="NCBI Taxonomy" id="218843"/>
    <lineage>
        <taxon>Eukaryota</taxon>
        <taxon>Viridiplantae</taxon>
        <taxon>Streptophyta</taxon>
        <taxon>Embryophyta</taxon>
        <taxon>Tracheophyta</taxon>
        <taxon>Spermatophyta</taxon>
        <taxon>Magnoliopsida</taxon>
        <taxon>eudicotyledons</taxon>
        <taxon>Gunneridae</taxon>
        <taxon>Pentapetalae</taxon>
        <taxon>rosids</taxon>
        <taxon>fabids</taxon>
        <taxon>Malpighiales</taxon>
        <taxon>Passifloraceae</taxon>
        <taxon>Turnera</taxon>
    </lineage>
</organism>
<gene>
    <name evidence="8" type="primary">COAC1_2</name>
    <name evidence="8" type="ORF">Tsubulata_028731</name>
</gene>
<dbReference type="Proteomes" id="UP001141552">
    <property type="component" value="Unassembled WGS sequence"/>
</dbReference>
<comment type="subcellular location">
    <subcellularLocation>
        <location evidence="1">Membrane</location>
        <topology evidence="1">Multi-pass membrane protein</topology>
    </subcellularLocation>
</comment>
<dbReference type="PANTHER" id="PTHR24089">
    <property type="entry name" value="SOLUTE CARRIER FAMILY 25"/>
    <property type="match status" value="1"/>
</dbReference>
<evidence type="ECO:0000313" key="9">
    <source>
        <dbReference type="Proteomes" id="UP001141552"/>
    </source>
</evidence>
<dbReference type="InterPro" id="IPR002067">
    <property type="entry name" value="MCP"/>
</dbReference>
<evidence type="ECO:0000256" key="6">
    <source>
        <dbReference type="PROSITE-ProRule" id="PRU00282"/>
    </source>
</evidence>
<feature type="repeat" description="Solcar" evidence="6">
    <location>
        <begin position="227"/>
        <end position="316"/>
    </location>
</feature>
<dbReference type="EMBL" id="JAKUCV010000002">
    <property type="protein sequence ID" value="KAJ4851639.1"/>
    <property type="molecule type" value="Genomic_DNA"/>
</dbReference>
<comment type="similarity">
    <text evidence="7">Belongs to the mitochondrial carrier (TC 2.A.29) family.</text>
</comment>
<feature type="repeat" description="Solcar" evidence="6">
    <location>
        <begin position="120"/>
        <end position="220"/>
    </location>
</feature>
<evidence type="ECO:0000313" key="8">
    <source>
        <dbReference type="EMBL" id="KAJ4851639.1"/>
    </source>
</evidence>
<evidence type="ECO:0000256" key="1">
    <source>
        <dbReference type="ARBA" id="ARBA00004141"/>
    </source>
</evidence>
<dbReference type="Pfam" id="PF00153">
    <property type="entry name" value="Mito_carr"/>
    <property type="match status" value="3"/>
</dbReference>
<dbReference type="OrthoDB" id="270584at2759"/>
<accession>A0A9Q0JRU5</accession>
<evidence type="ECO:0000256" key="7">
    <source>
        <dbReference type="RuleBase" id="RU000488"/>
    </source>
</evidence>
<dbReference type="PRINTS" id="PR00926">
    <property type="entry name" value="MITOCARRIER"/>
</dbReference>
<dbReference type="SUPFAM" id="SSF103506">
    <property type="entry name" value="Mitochondrial carrier"/>
    <property type="match status" value="1"/>
</dbReference>
<keyword evidence="9" id="KW-1185">Reference proteome</keyword>
<evidence type="ECO:0000256" key="2">
    <source>
        <dbReference type="ARBA" id="ARBA00022448"/>
    </source>
</evidence>
<reference evidence="8" key="1">
    <citation type="submission" date="2022-02" db="EMBL/GenBank/DDBJ databases">
        <authorList>
            <person name="Henning P.M."/>
            <person name="McCubbin A.G."/>
            <person name="Shore J.S."/>
        </authorList>
    </citation>
    <scope>NUCLEOTIDE SEQUENCE</scope>
    <source>
        <strain evidence="8">F60SS</strain>
        <tissue evidence="8">Leaves</tissue>
    </source>
</reference>
<evidence type="ECO:0000256" key="4">
    <source>
        <dbReference type="ARBA" id="ARBA00022737"/>
    </source>
</evidence>
<dbReference type="PROSITE" id="PS50920">
    <property type="entry name" value="SOLCAR"/>
    <property type="match status" value="3"/>
</dbReference>
<evidence type="ECO:0000256" key="3">
    <source>
        <dbReference type="ARBA" id="ARBA00022692"/>
    </source>
</evidence>
<dbReference type="InterPro" id="IPR023395">
    <property type="entry name" value="MCP_dom_sf"/>
</dbReference>
<dbReference type="GO" id="GO:0055085">
    <property type="term" value="P:transmembrane transport"/>
    <property type="evidence" value="ECO:0007669"/>
    <property type="project" value="InterPro"/>
</dbReference>